<evidence type="ECO:0000313" key="2">
    <source>
        <dbReference type="EMBL" id="GAH03204.1"/>
    </source>
</evidence>
<dbReference type="Pfam" id="PF00496">
    <property type="entry name" value="SBP_bac_5"/>
    <property type="match status" value="1"/>
</dbReference>
<evidence type="ECO:0000259" key="1">
    <source>
        <dbReference type="Pfam" id="PF00496"/>
    </source>
</evidence>
<organism evidence="2">
    <name type="scientific">marine sediment metagenome</name>
    <dbReference type="NCBI Taxonomy" id="412755"/>
    <lineage>
        <taxon>unclassified sequences</taxon>
        <taxon>metagenomes</taxon>
        <taxon>ecological metagenomes</taxon>
    </lineage>
</organism>
<feature type="domain" description="Solute-binding protein family 5" evidence="1">
    <location>
        <begin position="22"/>
        <end position="134"/>
    </location>
</feature>
<proteinExistence type="predicted"/>
<dbReference type="SUPFAM" id="SSF53850">
    <property type="entry name" value="Periplasmic binding protein-like II"/>
    <property type="match status" value="1"/>
</dbReference>
<feature type="non-terminal residue" evidence="2">
    <location>
        <position position="1"/>
    </location>
</feature>
<dbReference type="InterPro" id="IPR000914">
    <property type="entry name" value="SBP_5_dom"/>
</dbReference>
<protein>
    <recommendedName>
        <fullName evidence="1">Solute-binding protein family 5 domain-containing protein</fullName>
    </recommendedName>
</protein>
<accession>X1DDR4</accession>
<sequence length="144" mass="16169">GTNTGQIALFESMYKLPDGRFIVSGIAKNNDYNITFILNDPFVPFEALLCFSGSYMLSPVSTPATTYINTATGDLVGTGPFFYDNYTYNIEVNFHSFENYWKGEADITAMKYVIISDTTARHVALLASDIHFIHFTFLLSNLIF</sequence>
<dbReference type="EMBL" id="BART01026975">
    <property type="protein sequence ID" value="GAH03204.1"/>
    <property type="molecule type" value="Genomic_DNA"/>
</dbReference>
<dbReference type="AlphaFoldDB" id="X1DDR4"/>
<reference evidence="2" key="1">
    <citation type="journal article" date="2014" name="Front. Microbiol.">
        <title>High frequency of phylogenetically diverse reductive dehalogenase-homologous genes in deep subseafloor sedimentary metagenomes.</title>
        <authorList>
            <person name="Kawai M."/>
            <person name="Futagami T."/>
            <person name="Toyoda A."/>
            <person name="Takaki Y."/>
            <person name="Nishi S."/>
            <person name="Hori S."/>
            <person name="Arai W."/>
            <person name="Tsubouchi T."/>
            <person name="Morono Y."/>
            <person name="Uchiyama I."/>
            <person name="Ito T."/>
            <person name="Fujiyama A."/>
            <person name="Inagaki F."/>
            <person name="Takami H."/>
        </authorList>
    </citation>
    <scope>NUCLEOTIDE SEQUENCE</scope>
    <source>
        <strain evidence="2">Expedition CK06-06</strain>
    </source>
</reference>
<name>X1DDR4_9ZZZZ</name>
<comment type="caution">
    <text evidence="2">The sequence shown here is derived from an EMBL/GenBank/DDBJ whole genome shotgun (WGS) entry which is preliminary data.</text>
</comment>
<gene>
    <name evidence="2" type="ORF">S01H4_47944</name>
</gene>
<dbReference type="Gene3D" id="3.90.76.10">
    <property type="entry name" value="Dipeptide-binding Protein, Domain 1"/>
    <property type="match status" value="1"/>
</dbReference>
<dbReference type="Gene3D" id="3.40.190.10">
    <property type="entry name" value="Periplasmic binding protein-like II"/>
    <property type="match status" value="1"/>
</dbReference>